<feature type="transmembrane region" description="Helical" evidence="1">
    <location>
        <begin position="131"/>
        <end position="150"/>
    </location>
</feature>
<dbReference type="Proteomes" id="UP000678317">
    <property type="component" value="Unassembled WGS sequence"/>
</dbReference>
<feature type="transmembrane region" description="Helical" evidence="1">
    <location>
        <begin position="332"/>
        <end position="348"/>
    </location>
</feature>
<keyword evidence="1" id="KW-1133">Transmembrane helix</keyword>
<comment type="caution">
    <text evidence="3">The sequence shown here is derived from an EMBL/GenBank/DDBJ whole genome shotgun (WGS) entry which is preliminary data.</text>
</comment>
<dbReference type="EMBL" id="JAGFBM010000001">
    <property type="protein sequence ID" value="MBO3083837.1"/>
    <property type="molecule type" value="Genomic_DNA"/>
</dbReference>
<keyword evidence="1" id="KW-0472">Membrane</keyword>
<dbReference type="InterPro" id="IPR046278">
    <property type="entry name" value="DUF6311"/>
</dbReference>
<reference evidence="3 4" key="1">
    <citation type="submission" date="2021-03" db="EMBL/GenBank/DDBJ databases">
        <title>novel species in genus Cellulomonas.</title>
        <authorList>
            <person name="Zhang G."/>
        </authorList>
    </citation>
    <scope>NUCLEOTIDE SEQUENCE [LARGE SCALE GENOMIC DNA]</scope>
    <source>
        <strain evidence="4">zg-ZUI188</strain>
    </source>
</reference>
<keyword evidence="4" id="KW-1185">Reference proteome</keyword>
<evidence type="ECO:0000313" key="4">
    <source>
        <dbReference type="Proteomes" id="UP000678317"/>
    </source>
</evidence>
<feature type="transmembrane region" description="Helical" evidence="1">
    <location>
        <begin position="397"/>
        <end position="419"/>
    </location>
</feature>
<gene>
    <name evidence="3" type="ORF">J4035_04220</name>
</gene>
<evidence type="ECO:0000256" key="1">
    <source>
        <dbReference type="SAM" id="Phobius"/>
    </source>
</evidence>
<feature type="transmembrane region" description="Helical" evidence="1">
    <location>
        <begin position="209"/>
        <end position="227"/>
    </location>
</feature>
<organism evidence="3 4">
    <name type="scientific">Cellulomonas fengjieae</name>
    <dbReference type="NCBI Taxonomy" id="2819978"/>
    <lineage>
        <taxon>Bacteria</taxon>
        <taxon>Bacillati</taxon>
        <taxon>Actinomycetota</taxon>
        <taxon>Actinomycetes</taxon>
        <taxon>Micrococcales</taxon>
        <taxon>Cellulomonadaceae</taxon>
        <taxon>Cellulomonas</taxon>
    </lineage>
</organism>
<feature type="domain" description="DUF6311" evidence="2">
    <location>
        <begin position="48"/>
        <end position="394"/>
    </location>
</feature>
<feature type="transmembrane region" description="Helical" evidence="1">
    <location>
        <begin position="38"/>
        <end position="57"/>
    </location>
</feature>
<accession>A0ABS3SDW6</accession>
<feature type="transmembrane region" description="Helical" evidence="1">
    <location>
        <begin position="180"/>
        <end position="197"/>
    </location>
</feature>
<feature type="transmembrane region" description="Helical" evidence="1">
    <location>
        <begin position="157"/>
        <end position="174"/>
    </location>
</feature>
<name>A0ABS3SDW6_9CELL</name>
<evidence type="ECO:0000313" key="3">
    <source>
        <dbReference type="EMBL" id="MBO3083837.1"/>
    </source>
</evidence>
<feature type="transmembrane region" description="Helical" evidence="1">
    <location>
        <begin position="262"/>
        <end position="284"/>
    </location>
</feature>
<feature type="transmembrane region" description="Helical" evidence="1">
    <location>
        <begin position="233"/>
        <end position="250"/>
    </location>
</feature>
<keyword evidence="1" id="KW-0812">Transmembrane</keyword>
<sequence length="577" mass="61393">MQSETLGLDADVTPPQRVPLRSRARARTARALRRDGHLWPTVTLVLWIIVCWARPILRDPRNLRLSNPGDSESFAYYLSWNVHALTNLEDPFFAPNLYAPEGLDLGNAISVPAVSILVSPISAAFGGTAGYNAAILLSILFAGLAVYLLARELTGSVVGGTLAGALMVVSPYVTGHSLSHLNLMWVFGLPLLAYLVVRAVRGTLRRRWLVVWTAAIVAFTLGASTELMVTESVFALVALVIALVVVRGPARATLLRTVPWLALGAVIGAIVASPVIAAGLSSGIPESVANPPSLYSSDLTNVVVPTEQLLVGDSFFADLRTRWLGNGAENTAYLPFTLLLLVLASAIARPSRLQAGVGAFAAVALLFSFGPVLNIAGSPTVPLPWRLAELVPGLDHALPARFSAFVFMALAVLVAEAWARRALPRWFVGGCVAISAVLLLPNLAQLGFPTDAHEPPFVTDGAIKEVVEPGDNVLVLPAGQWGPGMRWQDTLDFSFDMPTGNGGGAQAPEALSDPVGWALYNRDLEFDYAGTLPEYLQEYDVDTVIVDGTHPAWDAVVSEALGTSGRQVGGVHVYDVP</sequence>
<proteinExistence type="predicted"/>
<feature type="transmembrane region" description="Helical" evidence="1">
    <location>
        <begin position="426"/>
        <end position="444"/>
    </location>
</feature>
<dbReference type="RefSeq" id="WP_208211706.1">
    <property type="nucleotide sequence ID" value="NZ_CP074404.1"/>
</dbReference>
<evidence type="ECO:0000259" key="2">
    <source>
        <dbReference type="Pfam" id="PF19830"/>
    </source>
</evidence>
<protein>
    <recommendedName>
        <fullName evidence="2">DUF6311 domain-containing protein</fullName>
    </recommendedName>
</protein>
<feature type="transmembrane region" description="Helical" evidence="1">
    <location>
        <begin position="355"/>
        <end position="377"/>
    </location>
</feature>
<dbReference type="Pfam" id="PF19830">
    <property type="entry name" value="DUF6311"/>
    <property type="match status" value="1"/>
</dbReference>